<proteinExistence type="predicted"/>
<organism evidence="1 2">
    <name type="scientific">Candidatus Magasanikbacteria bacterium RIFCSPLOWO2_02_FULL_44_11</name>
    <dbReference type="NCBI Taxonomy" id="1798689"/>
    <lineage>
        <taxon>Bacteria</taxon>
        <taxon>Candidatus Magasanikiibacteriota</taxon>
    </lineage>
</organism>
<dbReference type="AlphaFoldDB" id="A0A1F6NAR9"/>
<evidence type="ECO:0000313" key="2">
    <source>
        <dbReference type="Proteomes" id="UP000178726"/>
    </source>
</evidence>
<dbReference type="STRING" id="1798689.A3I29_03605"/>
<sequence>MGLPKKMESWRAALKFINRCPICGSNYSSDRARLFAKNDTANLIHLTCSKCSSYFIAMVLFVGRGLSSVGMVTDLSFEDISRLHKTMPFTINDMIGGYETIHHKFFLHSLIIKD</sequence>
<dbReference type="Proteomes" id="UP000178726">
    <property type="component" value="Unassembled WGS sequence"/>
</dbReference>
<evidence type="ECO:0000313" key="1">
    <source>
        <dbReference type="EMBL" id="OGH80951.1"/>
    </source>
</evidence>
<dbReference type="EMBL" id="MFQK01000014">
    <property type="protein sequence ID" value="OGH80951.1"/>
    <property type="molecule type" value="Genomic_DNA"/>
</dbReference>
<protein>
    <submittedName>
        <fullName evidence="1">Uncharacterized protein</fullName>
    </submittedName>
</protein>
<gene>
    <name evidence="1" type="ORF">A3I29_03605</name>
</gene>
<reference evidence="1 2" key="1">
    <citation type="journal article" date="2016" name="Nat. Commun.">
        <title>Thousands of microbial genomes shed light on interconnected biogeochemical processes in an aquifer system.</title>
        <authorList>
            <person name="Anantharaman K."/>
            <person name="Brown C.T."/>
            <person name="Hug L.A."/>
            <person name="Sharon I."/>
            <person name="Castelle C.J."/>
            <person name="Probst A.J."/>
            <person name="Thomas B.C."/>
            <person name="Singh A."/>
            <person name="Wilkins M.J."/>
            <person name="Karaoz U."/>
            <person name="Brodie E.L."/>
            <person name="Williams K.H."/>
            <person name="Hubbard S.S."/>
            <person name="Banfield J.F."/>
        </authorList>
    </citation>
    <scope>NUCLEOTIDE SEQUENCE [LARGE SCALE GENOMIC DNA]</scope>
</reference>
<comment type="caution">
    <text evidence="1">The sequence shown here is derived from an EMBL/GenBank/DDBJ whole genome shotgun (WGS) entry which is preliminary data.</text>
</comment>
<name>A0A1F6NAR9_9BACT</name>
<accession>A0A1F6NAR9</accession>